<reference evidence="3" key="1">
    <citation type="submission" date="2022-10" db="EMBL/GenBank/DDBJ databases">
        <title>The complete genomes of actinobacterial strains from the NBC collection.</title>
        <authorList>
            <person name="Joergensen T.S."/>
            <person name="Alvarez Arevalo M."/>
            <person name="Sterndorff E.B."/>
            <person name="Faurdal D."/>
            <person name="Vuksanovic O."/>
            <person name="Mourched A.-S."/>
            <person name="Charusanti P."/>
            <person name="Shaw S."/>
            <person name="Blin K."/>
            <person name="Weber T."/>
        </authorList>
    </citation>
    <scope>NUCLEOTIDE SEQUENCE</scope>
    <source>
        <strain evidence="3">NBC_00256</strain>
    </source>
</reference>
<feature type="compositionally biased region" description="Basic and acidic residues" evidence="1">
    <location>
        <begin position="1192"/>
        <end position="1202"/>
    </location>
</feature>
<name>A0ABZ1S199_9ACTN</name>
<gene>
    <name evidence="3" type="ORF">OG994_19815</name>
</gene>
<feature type="compositionally biased region" description="Basic and acidic residues" evidence="1">
    <location>
        <begin position="757"/>
        <end position="768"/>
    </location>
</feature>
<feature type="compositionally biased region" description="Low complexity" evidence="1">
    <location>
        <begin position="512"/>
        <end position="532"/>
    </location>
</feature>
<keyword evidence="4" id="KW-1185">Reference proteome</keyword>
<feature type="region of interest" description="Disordered" evidence="1">
    <location>
        <begin position="566"/>
        <end position="613"/>
    </location>
</feature>
<dbReference type="SMART" id="SM00954">
    <property type="entry name" value="RelA_SpoT"/>
    <property type="match status" value="1"/>
</dbReference>
<dbReference type="InterPro" id="IPR028908">
    <property type="entry name" value="Tox-PL_dom"/>
</dbReference>
<feature type="region of interest" description="Disordered" evidence="1">
    <location>
        <begin position="442"/>
        <end position="468"/>
    </location>
</feature>
<feature type="region of interest" description="Disordered" evidence="1">
    <location>
        <begin position="737"/>
        <end position="780"/>
    </location>
</feature>
<dbReference type="InterPro" id="IPR057746">
    <property type="entry name" value="CpnT-like_N"/>
</dbReference>
<dbReference type="InterPro" id="IPR007685">
    <property type="entry name" value="RelA_SpoT"/>
</dbReference>
<dbReference type="Gene3D" id="3.30.460.10">
    <property type="entry name" value="Beta Polymerase, domain 2"/>
    <property type="match status" value="1"/>
</dbReference>
<feature type="compositionally biased region" description="Pro residues" evidence="1">
    <location>
        <begin position="591"/>
        <end position="604"/>
    </location>
</feature>
<dbReference type="RefSeq" id="WP_328850585.1">
    <property type="nucleotide sequence ID" value="NZ_CP108084.1"/>
</dbReference>
<dbReference type="Pfam" id="PF15644">
    <property type="entry name" value="Gln_amidase"/>
    <property type="match status" value="1"/>
</dbReference>
<dbReference type="EMBL" id="CP108084">
    <property type="protein sequence ID" value="WUP47867.1"/>
    <property type="molecule type" value="Genomic_DNA"/>
</dbReference>
<dbReference type="InterPro" id="IPR043519">
    <property type="entry name" value="NT_sf"/>
</dbReference>
<proteinExistence type="predicted"/>
<dbReference type="Proteomes" id="UP001432190">
    <property type="component" value="Chromosome"/>
</dbReference>
<feature type="compositionally biased region" description="Low complexity" evidence="1">
    <location>
        <begin position="358"/>
        <end position="367"/>
    </location>
</feature>
<feature type="region of interest" description="Disordered" evidence="1">
    <location>
        <begin position="1174"/>
        <end position="1213"/>
    </location>
</feature>
<feature type="compositionally biased region" description="Pro residues" evidence="1">
    <location>
        <begin position="566"/>
        <end position="584"/>
    </location>
</feature>
<feature type="domain" description="RelA/SpoT" evidence="2">
    <location>
        <begin position="1259"/>
        <end position="1366"/>
    </location>
</feature>
<feature type="compositionally biased region" description="Pro residues" evidence="1">
    <location>
        <begin position="533"/>
        <end position="547"/>
    </location>
</feature>
<protein>
    <submittedName>
        <fullName evidence="3">Toxin glutamine deamidase domain-containing protein</fullName>
    </submittedName>
</protein>
<accession>A0ABZ1S199</accession>
<feature type="region of interest" description="Disordered" evidence="1">
    <location>
        <begin position="358"/>
        <end position="407"/>
    </location>
</feature>
<evidence type="ECO:0000313" key="3">
    <source>
        <dbReference type="EMBL" id="WUP47867.1"/>
    </source>
</evidence>
<evidence type="ECO:0000256" key="1">
    <source>
        <dbReference type="SAM" id="MobiDB-lite"/>
    </source>
</evidence>
<feature type="region of interest" description="Disordered" evidence="1">
    <location>
        <begin position="512"/>
        <end position="554"/>
    </location>
</feature>
<evidence type="ECO:0000313" key="4">
    <source>
        <dbReference type="Proteomes" id="UP001432190"/>
    </source>
</evidence>
<sequence length="1412" mass="148720">MSLLPSPVPHPLDYAPWDVPGWIREALDWVVGVEWPDGDERAVWDLADQWYAVAAALAGPRADATAAAAEVRAGYGEVGAVAEAFGAAWRRVAEGDDAPLPVLLAVGTDLGRMVEECGCDIEAAKLEVWIELGILVIELLSLAVAAVLTAGAASPAAGAAIAASRVVVRQIFARLTAQLARKSLRHGLREAGERAAREVAERGVRGLGRRAAYGGLVEAGEEAGISLATQAYQNSTGRRDGLDLTDLGTSAVGGLAGGAAAPLAGLGRHATGRGARAVEHVTREMAGEVVGENAAGLATGQGPTSVADAARAAVSGGTGAVTTQVDAALRARLDGRLAALAAPDLGALPGPGAFLDAGLAGRPSAPEVAPPSPARPEPGAEAASSLPASRPDGGVESPAVAQRSGAPREAAASMAALGPVEGLAPREVASLGAVAPHAVDERPSAAVAPGTGSPVDSATVPVSAGDTGSPALSGVVPATAGPAAAEATSSAGGGLASTPLLGGAPVAAPPAAVGVDTAPPHPATGSTTAPAAVPTPGPVAAPTPGPAAVPTSAPVHPPVVPPPAPPSPLAPVPPPQVSPPPVPPSASGSPPVVPPPAPPGPPAPTHAGVGGQVLRPRTPEWYAATWAADRDAFERRRYRGHFAHQRRTHEENRRQDRAAELRLAAERTYDEARWLIGQGRMLAEAGRRVDAERHFQEAYARERWCQQQSDVTEAVLAGTTAPPVVEVGERDFRRINDDVGDLAPGAVETTDRSALTGDDRPPPIDRSRRYGRPGGLRPPLALHQTDVERRVPRDSAGRVIRTPDPRRGDWFRLVNDGGPAADPTRGLNCVDCALSLFDTWAHGRPRVSAPRTFDAYAAGDVNRPLHGELNGPRRVEDVTGGRFQRLCEPDTDSGPAQRRDAVDHGYRTLHDQLLLGGHGSYAFVINTWEGGGSHISVALNQDGTVLYLDPQTGRIDTRPLYRHRGAPYRYNAVDLDVLVLGPDARPLPVAGLRRGRFSALPDLPDHPPATTDEGYGHPYLNRIHVLAGPGSAAHAPEPVADVLAGAPDLDSALRAGVSPPDLVAALDVPTVRRLAPHLDDAAARELVTLFAEPRVRAMLDGAWRHPPHGEPLLAEALVRDLVERPDLVRMLRATPELLHSLTARPLTMRHLASHQQAIDVLGDVLDDIAARGPAAVAGENPPAPQPTPLAPHQRDVSRELRARRQASVQSGFDPVRRHDGAYRSGYLRMLYEDAAVAQLELNALVTRLAGDRARAGWRRAPKDHQRVLDKLVEYDDDASRLTDLAAAKLEFRRLDDLYEVLRELGQDPDVVVVDIKDRFVRPQRSGYRDVLLRLRMSNGHVAELRLHLRALDDVAEWEHALYEVRRDLEALADAAGRPLTESERALRNGLLKREQDEFWRALGHDGNEASER</sequence>
<evidence type="ECO:0000259" key="2">
    <source>
        <dbReference type="SMART" id="SM00954"/>
    </source>
</evidence>
<dbReference type="Pfam" id="PF25547">
    <property type="entry name" value="WXG100_2"/>
    <property type="match status" value="1"/>
</dbReference>
<organism evidence="3 4">
    <name type="scientific">Micromonospora globbae</name>
    <dbReference type="NCBI Taxonomy" id="1894969"/>
    <lineage>
        <taxon>Bacteria</taxon>
        <taxon>Bacillati</taxon>
        <taxon>Actinomycetota</taxon>
        <taxon>Actinomycetes</taxon>
        <taxon>Micromonosporales</taxon>
        <taxon>Micromonosporaceae</taxon>
        <taxon>Micromonospora</taxon>
    </lineage>
</organism>
<dbReference type="SUPFAM" id="SSF81301">
    <property type="entry name" value="Nucleotidyltransferase"/>
    <property type="match status" value="1"/>
</dbReference>